<feature type="transmembrane region" description="Helical" evidence="6">
    <location>
        <begin position="69"/>
        <end position="90"/>
    </location>
</feature>
<feature type="transmembrane region" description="Helical" evidence="6">
    <location>
        <begin position="277"/>
        <end position="294"/>
    </location>
</feature>
<dbReference type="EMBL" id="JARULN010000006">
    <property type="protein sequence ID" value="MDG5754036.1"/>
    <property type="molecule type" value="Genomic_DNA"/>
</dbReference>
<keyword evidence="8" id="KW-1185">Reference proteome</keyword>
<evidence type="ECO:0000256" key="5">
    <source>
        <dbReference type="ARBA" id="ARBA00023136"/>
    </source>
</evidence>
<feature type="transmembrane region" description="Helical" evidence="6">
    <location>
        <begin position="363"/>
        <end position="381"/>
    </location>
</feature>
<evidence type="ECO:0000256" key="6">
    <source>
        <dbReference type="SAM" id="Phobius"/>
    </source>
</evidence>
<evidence type="ECO:0000256" key="2">
    <source>
        <dbReference type="ARBA" id="ARBA00022475"/>
    </source>
</evidence>
<comment type="caution">
    <text evidence="7">The sequence shown here is derived from an EMBL/GenBank/DDBJ whole genome shotgun (WGS) entry which is preliminary data.</text>
</comment>
<keyword evidence="2" id="KW-1003">Cell membrane</keyword>
<dbReference type="Pfam" id="PF07690">
    <property type="entry name" value="MFS_1"/>
    <property type="match status" value="1"/>
</dbReference>
<comment type="subcellular location">
    <subcellularLocation>
        <location evidence="1">Cell membrane</location>
        <topology evidence="1">Multi-pass membrane protein</topology>
    </subcellularLocation>
</comment>
<sequence length="391" mass="43598">MKNKLYYLMGFGISGFGDGIQQIAIMWYVYHLTSEPFSIGFMIAIYYVPSIFLTPFVSVYVDHRNSKQIVVIMDFIRFFIVGILAISIYYEIRSASVIYMLQFLLAVCYTIYKPASQSFIKEAFSQYDIPFIVSKSAALGEAALITGSGFSGILLIHVSMPLCFLLNAITFLCASILYAQVVLCYAKQTTSVPISYSSSLKEGLLYVHHTRGMKYLLFLSILNSISIQMTTTLLLPLVKEQGGGSDLYALLDISFAVGGILAGITVTFFLNRFRHRAIVFTMSGMMLTSLLLAVTQYLFLIPIFIFALGLFTMSHLIATQTLIQLSASKEYIGRVVGIRTILASSIKIGAALATGFLVSHIGVYHLFLSFSMIMLFSFFTLRYMKHVSIPK</sequence>
<keyword evidence="5 6" id="KW-0472">Membrane</keyword>
<dbReference type="InterPro" id="IPR036259">
    <property type="entry name" value="MFS_trans_sf"/>
</dbReference>
<dbReference type="InterPro" id="IPR011701">
    <property type="entry name" value="MFS"/>
</dbReference>
<feature type="transmembrane region" description="Helical" evidence="6">
    <location>
        <begin position="335"/>
        <end position="357"/>
    </location>
</feature>
<proteinExistence type="predicted"/>
<dbReference type="Gene3D" id="1.20.1250.20">
    <property type="entry name" value="MFS general substrate transporter like domains"/>
    <property type="match status" value="1"/>
</dbReference>
<name>A0ABT6H3S8_9BACI</name>
<dbReference type="RefSeq" id="WP_278018147.1">
    <property type="nucleotide sequence ID" value="NZ_JARRRY010000005.1"/>
</dbReference>
<keyword evidence="4 6" id="KW-1133">Transmembrane helix</keyword>
<feature type="transmembrane region" description="Helical" evidence="6">
    <location>
        <begin position="247"/>
        <end position="270"/>
    </location>
</feature>
<feature type="transmembrane region" description="Helical" evidence="6">
    <location>
        <begin position="300"/>
        <end position="323"/>
    </location>
</feature>
<dbReference type="Proteomes" id="UP001218246">
    <property type="component" value="Unassembled WGS sequence"/>
</dbReference>
<feature type="transmembrane region" description="Helical" evidence="6">
    <location>
        <begin position="164"/>
        <end position="186"/>
    </location>
</feature>
<dbReference type="PANTHER" id="PTHR23513">
    <property type="entry name" value="INTEGRAL MEMBRANE EFFLUX PROTEIN-RELATED"/>
    <property type="match status" value="1"/>
</dbReference>
<evidence type="ECO:0000313" key="7">
    <source>
        <dbReference type="EMBL" id="MDG5754036.1"/>
    </source>
</evidence>
<evidence type="ECO:0000313" key="8">
    <source>
        <dbReference type="Proteomes" id="UP001218246"/>
    </source>
</evidence>
<gene>
    <name evidence="7" type="ORF">P6P90_08615</name>
</gene>
<reference evidence="7 8" key="1">
    <citation type="submission" date="2023-04" db="EMBL/GenBank/DDBJ databases">
        <title>Ectobacillus antri isolated from activated sludge.</title>
        <authorList>
            <person name="Yan P."/>
            <person name="Liu X."/>
        </authorList>
    </citation>
    <scope>NUCLEOTIDE SEQUENCE [LARGE SCALE GENOMIC DNA]</scope>
    <source>
        <strain evidence="7 8">C18H</strain>
    </source>
</reference>
<feature type="transmembrane region" description="Helical" evidence="6">
    <location>
        <begin position="215"/>
        <end position="235"/>
    </location>
</feature>
<evidence type="ECO:0000256" key="4">
    <source>
        <dbReference type="ARBA" id="ARBA00022989"/>
    </source>
</evidence>
<accession>A0ABT6H3S8</accession>
<evidence type="ECO:0000256" key="1">
    <source>
        <dbReference type="ARBA" id="ARBA00004651"/>
    </source>
</evidence>
<feature type="transmembrane region" description="Helical" evidence="6">
    <location>
        <begin position="136"/>
        <end position="158"/>
    </location>
</feature>
<dbReference type="SUPFAM" id="SSF103473">
    <property type="entry name" value="MFS general substrate transporter"/>
    <property type="match status" value="1"/>
</dbReference>
<dbReference type="CDD" id="cd06173">
    <property type="entry name" value="MFS_MefA_like"/>
    <property type="match status" value="1"/>
</dbReference>
<organism evidence="7 8">
    <name type="scientific">Ectobacillus antri</name>
    <dbReference type="NCBI Taxonomy" id="2486280"/>
    <lineage>
        <taxon>Bacteria</taxon>
        <taxon>Bacillati</taxon>
        <taxon>Bacillota</taxon>
        <taxon>Bacilli</taxon>
        <taxon>Bacillales</taxon>
        <taxon>Bacillaceae</taxon>
        <taxon>Ectobacillus</taxon>
    </lineage>
</organism>
<dbReference type="PANTHER" id="PTHR23513:SF6">
    <property type="entry name" value="MAJOR FACILITATOR SUPERFAMILY ASSOCIATED DOMAIN-CONTAINING PROTEIN"/>
    <property type="match status" value="1"/>
</dbReference>
<feature type="transmembrane region" description="Helical" evidence="6">
    <location>
        <begin position="7"/>
        <end position="30"/>
    </location>
</feature>
<feature type="transmembrane region" description="Helical" evidence="6">
    <location>
        <begin position="36"/>
        <end position="57"/>
    </location>
</feature>
<protein>
    <submittedName>
        <fullName evidence="7">MFS transporter</fullName>
    </submittedName>
</protein>
<evidence type="ECO:0000256" key="3">
    <source>
        <dbReference type="ARBA" id="ARBA00022692"/>
    </source>
</evidence>
<feature type="transmembrane region" description="Helical" evidence="6">
    <location>
        <begin position="96"/>
        <end position="115"/>
    </location>
</feature>
<keyword evidence="3 6" id="KW-0812">Transmembrane</keyword>